<dbReference type="Proteomes" id="UP000762676">
    <property type="component" value="Unassembled WGS sequence"/>
</dbReference>
<comment type="subcellular location">
    <subcellularLocation>
        <location evidence="12">Endomembrane system</location>
        <topology evidence="12">Single-pass membrane protein</topology>
    </subcellularLocation>
    <subcellularLocation>
        <location evidence="2">Membrane</location>
        <topology evidence="2">Single-pass type II membrane protein</topology>
    </subcellularLocation>
</comment>
<dbReference type="InterPro" id="IPR039721">
    <property type="entry name" value="C5-epimerase"/>
</dbReference>
<evidence type="ECO:0000256" key="3">
    <source>
        <dbReference type="ARBA" id="ARBA00004841"/>
    </source>
</evidence>
<evidence type="ECO:0000256" key="6">
    <source>
        <dbReference type="ARBA" id="ARBA00012087"/>
    </source>
</evidence>
<evidence type="ECO:0000256" key="12">
    <source>
        <dbReference type="ARBA" id="ARBA00037847"/>
    </source>
</evidence>
<comment type="catalytic activity">
    <reaction evidence="1">
        <text>[heparosan-N-sulfate](n) = [heparan-N-sulfate](n)</text>
        <dbReference type="Rhea" id="RHEA:20197"/>
        <dbReference type="Rhea" id="RHEA-COMP:9556"/>
        <dbReference type="Rhea" id="RHEA-COMP:9557"/>
        <dbReference type="ChEBI" id="CHEBI:58041"/>
        <dbReference type="ChEBI" id="CHEBI:58287"/>
        <dbReference type="EC" id="5.1.3.17"/>
    </reaction>
</comment>
<evidence type="ECO:0000313" key="16">
    <source>
        <dbReference type="Proteomes" id="UP000762676"/>
    </source>
</evidence>
<dbReference type="AlphaFoldDB" id="A0AAV4JX55"/>
<sequence>MEEGYWWKKVDGGRLLVEESGWRKDQKLSNGDLGTTGWKIAQDGSASIKVLDDQVKGLTRKVLVFNAPVSMTSDSLTFPVNSADLTLCVSIKMTGPEGGLTIRVKTRKYPVAYIHFTHEDVWMKVDGEHITLGMKQKNFGKWMRLTRDLDVDTIKAFNDPKDHSKQALEIIDVTLHGRGLIDNMTVAATAHNENLMHAADWLVENQDGKGGWATSSALDNFEMQLPPGWYSAMGQGQGMSTLVRAFNLTGDRKYLDTAEKALHLYTLGSEEGGVRARFMGQLDWYEEYPTVPTSSFVLNGFIFSMMGLYDVMVCLYMCHPL</sequence>
<accession>A0AAV4JX55</accession>
<gene>
    <name evidence="15" type="ORF">ElyMa_003443100</name>
</gene>
<evidence type="ECO:0000256" key="8">
    <source>
        <dbReference type="ARBA" id="ARBA00022968"/>
    </source>
</evidence>
<evidence type="ECO:0000259" key="13">
    <source>
        <dbReference type="Pfam" id="PF06662"/>
    </source>
</evidence>
<reference evidence="15 16" key="1">
    <citation type="journal article" date="2021" name="Elife">
        <title>Chloroplast acquisition without the gene transfer in kleptoplastic sea slugs, Plakobranchus ocellatus.</title>
        <authorList>
            <person name="Maeda T."/>
            <person name="Takahashi S."/>
            <person name="Yoshida T."/>
            <person name="Shimamura S."/>
            <person name="Takaki Y."/>
            <person name="Nagai Y."/>
            <person name="Toyoda A."/>
            <person name="Suzuki Y."/>
            <person name="Arimoto A."/>
            <person name="Ishii H."/>
            <person name="Satoh N."/>
            <person name="Nishiyama T."/>
            <person name="Hasebe M."/>
            <person name="Maruyama T."/>
            <person name="Minagawa J."/>
            <person name="Obokata J."/>
            <person name="Shigenobu S."/>
        </authorList>
    </citation>
    <scope>NUCLEOTIDE SEQUENCE [LARGE SCALE GENOMIC DNA]</scope>
</reference>
<dbReference type="EMBL" id="BMAT01007061">
    <property type="protein sequence ID" value="GFS25497.1"/>
    <property type="molecule type" value="Genomic_DNA"/>
</dbReference>
<keyword evidence="8" id="KW-0735">Signal-anchor</keyword>
<evidence type="ECO:0000256" key="2">
    <source>
        <dbReference type="ARBA" id="ARBA00004606"/>
    </source>
</evidence>
<name>A0AAV4JX55_9GAST</name>
<dbReference type="Pfam" id="PF06662">
    <property type="entry name" value="C5-epim_C"/>
    <property type="match status" value="1"/>
</dbReference>
<dbReference type="SUPFAM" id="SSF81853">
    <property type="entry name" value="Family 10 polysaccharide lyase"/>
    <property type="match status" value="1"/>
</dbReference>
<comment type="similarity">
    <text evidence="5">Belongs to the D-glucuronyl C5-epimerase family.</text>
</comment>
<dbReference type="GO" id="GO:0047464">
    <property type="term" value="F:heparosan-N-sulfate-glucuronate 5-epimerase activity"/>
    <property type="evidence" value="ECO:0007669"/>
    <property type="project" value="UniProtKB-EC"/>
</dbReference>
<evidence type="ECO:0000259" key="14">
    <source>
        <dbReference type="Pfam" id="PF21174"/>
    </source>
</evidence>
<feature type="domain" description="D-glucuronyl C5-epimerase beta-sandwich" evidence="14">
    <location>
        <begin position="60"/>
        <end position="178"/>
    </location>
</feature>
<evidence type="ECO:0000256" key="11">
    <source>
        <dbReference type="ARBA" id="ARBA00023235"/>
    </source>
</evidence>
<dbReference type="EC" id="5.1.3.17" evidence="6"/>
<dbReference type="GO" id="GO:0005794">
    <property type="term" value="C:Golgi apparatus"/>
    <property type="evidence" value="ECO:0007669"/>
    <property type="project" value="TreeGrafter"/>
</dbReference>
<evidence type="ECO:0000256" key="4">
    <source>
        <dbReference type="ARBA" id="ARBA00005093"/>
    </source>
</evidence>
<dbReference type="InterPro" id="IPR010598">
    <property type="entry name" value="C5-epim_C"/>
</dbReference>
<evidence type="ECO:0000256" key="9">
    <source>
        <dbReference type="ARBA" id="ARBA00022989"/>
    </source>
</evidence>
<feature type="domain" description="D-glucuronyl C5-epimerase C-terminal" evidence="13">
    <location>
        <begin position="207"/>
        <end position="312"/>
    </location>
</feature>
<dbReference type="GO" id="GO:0015012">
    <property type="term" value="P:heparan sulfate proteoglycan biosynthetic process"/>
    <property type="evidence" value="ECO:0007669"/>
    <property type="project" value="InterPro"/>
</dbReference>
<proteinExistence type="inferred from homology"/>
<evidence type="ECO:0000256" key="10">
    <source>
        <dbReference type="ARBA" id="ARBA00023136"/>
    </source>
</evidence>
<dbReference type="Pfam" id="PF21174">
    <property type="entry name" value="Glce_b_sandwich"/>
    <property type="match status" value="1"/>
</dbReference>
<keyword evidence="10" id="KW-0472">Membrane</keyword>
<comment type="pathway">
    <text evidence="4">Glycan metabolism; heparan sulfate biosynthesis.</text>
</comment>
<evidence type="ECO:0000256" key="7">
    <source>
        <dbReference type="ARBA" id="ARBA00022692"/>
    </source>
</evidence>
<comment type="pathway">
    <text evidence="3">Glycan metabolism; heparin biosynthesis.</text>
</comment>
<comment type="caution">
    <text evidence="15">The sequence shown here is derived from an EMBL/GenBank/DDBJ whole genome shotgun (WGS) entry which is preliminary data.</text>
</comment>
<dbReference type="PANTHER" id="PTHR13174:SF3">
    <property type="entry name" value="D-GLUCURONYL C5-EPIMERASE"/>
    <property type="match status" value="1"/>
</dbReference>
<dbReference type="InterPro" id="IPR059154">
    <property type="entry name" value="Glce_b_sandwich"/>
</dbReference>
<protein>
    <recommendedName>
        <fullName evidence="6">heparosan-N-sulfate-glucuronate 5-epimerase</fullName>
        <ecNumber evidence="6">5.1.3.17</ecNumber>
    </recommendedName>
</protein>
<evidence type="ECO:0000256" key="5">
    <source>
        <dbReference type="ARBA" id="ARBA00005584"/>
    </source>
</evidence>
<dbReference type="PANTHER" id="PTHR13174">
    <property type="entry name" value="D-GLUCURONYL C5-EPIMERASE"/>
    <property type="match status" value="1"/>
</dbReference>
<keyword evidence="7" id="KW-0812">Transmembrane</keyword>
<keyword evidence="16" id="KW-1185">Reference proteome</keyword>
<organism evidence="15 16">
    <name type="scientific">Elysia marginata</name>
    <dbReference type="NCBI Taxonomy" id="1093978"/>
    <lineage>
        <taxon>Eukaryota</taxon>
        <taxon>Metazoa</taxon>
        <taxon>Spiralia</taxon>
        <taxon>Lophotrochozoa</taxon>
        <taxon>Mollusca</taxon>
        <taxon>Gastropoda</taxon>
        <taxon>Heterobranchia</taxon>
        <taxon>Euthyneura</taxon>
        <taxon>Panpulmonata</taxon>
        <taxon>Sacoglossa</taxon>
        <taxon>Placobranchoidea</taxon>
        <taxon>Plakobranchidae</taxon>
        <taxon>Elysia</taxon>
    </lineage>
</organism>
<evidence type="ECO:0000313" key="15">
    <source>
        <dbReference type="EMBL" id="GFS25497.1"/>
    </source>
</evidence>
<evidence type="ECO:0000256" key="1">
    <source>
        <dbReference type="ARBA" id="ARBA00000434"/>
    </source>
</evidence>
<keyword evidence="11" id="KW-0413">Isomerase</keyword>
<keyword evidence="9" id="KW-1133">Transmembrane helix</keyword>